<reference evidence="3 4" key="1">
    <citation type="journal article" date="2011" name="Stand. Genomic Sci.">
        <title>Complete genome sequence of the thermophilic sulfur-reducer Hippea maritima type strain (MH(2)).</title>
        <authorList>
            <person name="Huntemann M."/>
            <person name="Lu M."/>
            <person name="Nolan M."/>
            <person name="Lapidus A."/>
            <person name="Lucas S."/>
            <person name="Hammon N."/>
            <person name="Deshpande S."/>
            <person name="Cheng J.F."/>
            <person name="Tapia R."/>
            <person name="Han C."/>
            <person name="Goodwin L."/>
            <person name="Pitluck S."/>
            <person name="Liolios K."/>
            <person name="Pagani I."/>
            <person name="Ivanova N."/>
            <person name="Ovchinikova G."/>
            <person name="Pati A."/>
            <person name="Chen A."/>
            <person name="Palaniappan K."/>
            <person name="Land M."/>
            <person name="Hauser L."/>
            <person name="Jeffries C.D."/>
            <person name="Detter J.C."/>
            <person name="Brambilla E.M."/>
            <person name="Rohde M."/>
            <person name="Spring S."/>
            <person name="Goker M."/>
            <person name="Woyke T."/>
            <person name="Bristow J."/>
            <person name="Eisen J.A."/>
            <person name="Markowitz V."/>
            <person name="Hugenholtz P."/>
            <person name="Kyrpides N.C."/>
            <person name="Klenk H.P."/>
            <person name="Mavromatis K."/>
        </authorList>
    </citation>
    <scope>NUCLEOTIDE SEQUENCE [LARGE SCALE GENOMIC DNA]</scope>
    <source>
        <strain evidence="4">ATCC 700847 / DSM 10411 / MH2</strain>
    </source>
</reference>
<dbReference type="STRING" id="760142.Hipma_0537"/>
<keyword evidence="3" id="KW-0489">Methyltransferase</keyword>
<dbReference type="GO" id="GO:0006281">
    <property type="term" value="P:DNA repair"/>
    <property type="evidence" value="ECO:0007669"/>
    <property type="project" value="InterPro"/>
</dbReference>
<dbReference type="eggNOG" id="COG0350">
    <property type="taxonomic scope" value="Bacteria"/>
</dbReference>
<dbReference type="PANTHER" id="PTHR10815">
    <property type="entry name" value="METHYLATED-DNA--PROTEIN-CYSTEINE METHYLTRANSFERASE"/>
    <property type="match status" value="1"/>
</dbReference>
<keyword evidence="1" id="KW-0227">DNA damage</keyword>
<proteinExistence type="predicted"/>
<name>F2LUQ3_HIPMA</name>
<dbReference type="NCBIfam" id="TIGR00589">
    <property type="entry name" value="ogt"/>
    <property type="match status" value="1"/>
</dbReference>
<dbReference type="InParanoid" id="F2LUQ3"/>
<dbReference type="EMBL" id="CP002606">
    <property type="protein sequence ID" value="AEA33508.1"/>
    <property type="molecule type" value="Genomic_DNA"/>
</dbReference>
<dbReference type="Gene3D" id="1.10.10.10">
    <property type="entry name" value="Winged helix-like DNA-binding domain superfamily/Winged helix DNA-binding domain"/>
    <property type="match status" value="1"/>
</dbReference>
<evidence type="ECO:0000313" key="3">
    <source>
        <dbReference type="EMBL" id="AEA33508.1"/>
    </source>
</evidence>
<dbReference type="GO" id="GO:0032259">
    <property type="term" value="P:methylation"/>
    <property type="evidence" value="ECO:0007669"/>
    <property type="project" value="UniProtKB-KW"/>
</dbReference>
<dbReference type="GO" id="GO:0008168">
    <property type="term" value="F:methyltransferase activity"/>
    <property type="evidence" value="ECO:0007669"/>
    <property type="project" value="UniProtKB-KW"/>
</dbReference>
<dbReference type="PANTHER" id="PTHR10815:SF13">
    <property type="entry name" value="METHYLATED-DNA--PROTEIN-CYSTEINE METHYLTRANSFERASE"/>
    <property type="match status" value="1"/>
</dbReference>
<dbReference type="SUPFAM" id="SSF46767">
    <property type="entry name" value="Methylated DNA-protein cysteine methyltransferase, C-terminal domain"/>
    <property type="match status" value="1"/>
</dbReference>
<evidence type="ECO:0000256" key="1">
    <source>
        <dbReference type="ARBA" id="ARBA00022763"/>
    </source>
</evidence>
<dbReference type="Pfam" id="PF01035">
    <property type="entry name" value="DNA_binding_1"/>
    <property type="match status" value="1"/>
</dbReference>
<evidence type="ECO:0000313" key="4">
    <source>
        <dbReference type="Proteomes" id="UP000008139"/>
    </source>
</evidence>
<organism evidence="3 4">
    <name type="scientific">Hippea maritima (strain ATCC 700847 / DSM 10411 / MH2)</name>
    <dbReference type="NCBI Taxonomy" id="760142"/>
    <lineage>
        <taxon>Bacteria</taxon>
        <taxon>Pseudomonadati</taxon>
        <taxon>Campylobacterota</taxon>
        <taxon>Desulfurellia</taxon>
        <taxon>Desulfurellales</taxon>
        <taxon>Hippeaceae</taxon>
        <taxon>Hippea</taxon>
    </lineage>
</organism>
<sequence length="156" mass="17743">MSSKFFIDTPFDRFLVFDLNNGRIDRIFFSCQLEGQPLHGNLKRCVEYIFDSGDFSCFDYRLLNNSLISQKARMLQGFLISTKTGQTFSYSDVADKVFGSKNYARAVASMLRANPFVFFVACHRVLAKNGIGGYSAGVELKRKILKWEALKGDDYV</sequence>
<keyword evidence="4" id="KW-1185">Reference proteome</keyword>
<dbReference type="CDD" id="cd06445">
    <property type="entry name" value="ATase"/>
    <property type="match status" value="1"/>
</dbReference>
<keyword evidence="3" id="KW-0808">Transferase</keyword>
<accession>F2LUQ3</accession>
<evidence type="ECO:0000259" key="2">
    <source>
        <dbReference type="Pfam" id="PF01035"/>
    </source>
</evidence>
<dbReference type="AlphaFoldDB" id="F2LUQ3"/>
<dbReference type="InterPro" id="IPR014048">
    <property type="entry name" value="MethylDNA_cys_MeTrfase_DNA-bd"/>
</dbReference>
<dbReference type="Proteomes" id="UP000008139">
    <property type="component" value="Chromosome"/>
</dbReference>
<dbReference type="RefSeq" id="WP_013681549.1">
    <property type="nucleotide sequence ID" value="NC_015318.1"/>
</dbReference>
<reference evidence="4" key="2">
    <citation type="submission" date="2011-03" db="EMBL/GenBank/DDBJ databases">
        <title>The complete genome of Hippea maritima DSM 10411.</title>
        <authorList>
            <consortium name="US DOE Joint Genome Institute (JGI-PGF)"/>
            <person name="Lucas S."/>
            <person name="Copeland A."/>
            <person name="Lapidus A."/>
            <person name="Bruce D."/>
            <person name="Goodwin L."/>
            <person name="Pitluck S."/>
            <person name="Peters L."/>
            <person name="Kyrpides N."/>
            <person name="Mavromatis K."/>
            <person name="Pagani I."/>
            <person name="Ivanova N."/>
            <person name="Mikhailova N."/>
            <person name="Lu M."/>
            <person name="Detter J.C."/>
            <person name="Tapia R."/>
            <person name="Han C."/>
            <person name="Land M."/>
            <person name="Hauser L."/>
            <person name="Markowitz V."/>
            <person name="Cheng J.-F."/>
            <person name="Hugenholtz P."/>
            <person name="Woyke T."/>
            <person name="Wu D."/>
            <person name="Spring S."/>
            <person name="Schroeder M."/>
            <person name="Brambilla E."/>
            <person name="Klenk H.-P."/>
            <person name="Eisen J.A."/>
        </authorList>
    </citation>
    <scope>NUCLEOTIDE SEQUENCE [LARGE SCALE GENOMIC DNA]</scope>
    <source>
        <strain evidence="4">ATCC 700847 / DSM 10411 / MH2</strain>
    </source>
</reference>
<protein>
    <submittedName>
        <fullName evidence="3">Methylated-DNA/protein-cysteinemethyltransferase</fullName>
    </submittedName>
</protein>
<gene>
    <name evidence="3" type="ordered locus">Hipma_0537</name>
</gene>
<dbReference type="InterPro" id="IPR036217">
    <property type="entry name" value="MethylDNA_cys_MeTrfase_DNAb"/>
</dbReference>
<dbReference type="InterPro" id="IPR036388">
    <property type="entry name" value="WH-like_DNA-bd_sf"/>
</dbReference>
<dbReference type="KEGG" id="hmr:Hipma_0537"/>
<dbReference type="OrthoDB" id="9802228at2"/>
<dbReference type="HOGENOM" id="CLU_000445_52_2_7"/>
<feature type="domain" description="Methylated-DNA-[protein]-cysteine S-methyltransferase DNA binding" evidence="2">
    <location>
        <begin position="82"/>
        <end position="149"/>
    </location>
</feature>